<name>A0AAF0Q774_SOLVR</name>
<keyword evidence="3" id="KW-1133">Transmembrane helix</keyword>
<gene>
    <name evidence="4" type="ORF">MTR67_010220</name>
</gene>
<dbReference type="SUPFAM" id="SSF50386">
    <property type="entry name" value="STI-like"/>
    <property type="match status" value="1"/>
</dbReference>
<dbReference type="InterPro" id="IPR002160">
    <property type="entry name" value="Prot_inh_Kunz-lg"/>
</dbReference>
<dbReference type="Proteomes" id="UP001234989">
    <property type="component" value="Chromosome 2"/>
</dbReference>
<keyword evidence="3" id="KW-0812">Transmembrane</keyword>
<evidence type="ECO:0000256" key="2">
    <source>
        <dbReference type="ARBA" id="ARBA00022690"/>
    </source>
</evidence>
<evidence type="ECO:0000313" key="4">
    <source>
        <dbReference type="EMBL" id="WMV16835.1"/>
    </source>
</evidence>
<accession>A0AAF0Q774</accession>
<feature type="non-terminal residue" evidence="4">
    <location>
        <position position="1"/>
    </location>
</feature>
<protein>
    <submittedName>
        <fullName evidence="4">Uncharacterized protein</fullName>
    </submittedName>
</protein>
<dbReference type="Pfam" id="PF00197">
    <property type="entry name" value="Kunitz_legume"/>
    <property type="match status" value="1"/>
</dbReference>
<dbReference type="InterPro" id="IPR011065">
    <property type="entry name" value="Kunitz_inhibitor_STI-like_sf"/>
</dbReference>
<proteinExistence type="inferred from homology"/>
<evidence type="ECO:0000256" key="3">
    <source>
        <dbReference type="SAM" id="Phobius"/>
    </source>
</evidence>
<keyword evidence="5" id="KW-1185">Reference proteome</keyword>
<reference evidence="4" key="1">
    <citation type="submission" date="2023-08" db="EMBL/GenBank/DDBJ databases">
        <title>A de novo genome assembly of Solanum verrucosum Schlechtendal, a Mexican diploid species geographically isolated from the other diploid A-genome species in potato relatives.</title>
        <authorList>
            <person name="Hosaka K."/>
        </authorList>
    </citation>
    <scope>NUCLEOTIDE SEQUENCE</scope>
    <source>
        <tissue evidence="4">Young leaves</tissue>
    </source>
</reference>
<comment type="similarity">
    <text evidence="1">Belongs to the protease inhibitor I3 (leguminous Kunitz-type inhibitor) family.</text>
</comment>
<dbReference type="EMBL" id="CP133613">
    <property type="protein sequence ID" value="WMV16835.1"/>
    <property type="molecule type" value="Genomic_DNA"/>
</dbReference>
<evidence type="ECO:0000313" key="5">
    <source>
        <dbReference type="Proteomes" id="UP001234989"/>
    </source>
</evidence>
<evidence type="ECO:0000256" key="1">
    <source>
        <dbReference type="ARBA" id="ARBA00005440"/>
    </source>
</evidence>
<dbReference type="Gene3D" id="2.80.10.50">
    <property type="match status" value="1"/>
</dbReference>
<keyword evidence="3" id="KW-0472">Membrane</keyword>
<keyword evidence="2" id="KW-0646">Protease inhibitor</keyword>
<sequence>RQVFRSLVYVFFLLFILSFLLLSTTLCLFPLVAFSRSSTTFTSNYPTVLPTTTHNNDDDVPPPALDMHMILSVLPGGGSIYLADLGNTKCPNGVMHNSSGEFDHSTPMTFFTMQLGGHENQDVSIMLSTPTSKLCAKEIVWKVGDYFITLHPPPRFVVTGGT</sequence>
<organism evidence="4 5">
    <name type="scientific">Solanum verrucosum</name>
    <dbReference type="NCBI Taxonomy" id="315347"/>
    <lineage>
        <taxon>Eukaryota</taxon>
        <taxon>Viridiplantae</taxon>
        <taxon>Streptophyta</taxon>
        <taxon>Embryophyta</taxon>
        <taxon>Tracheophyta</taxon>
        <taxon>Spermatophyta</taxon>
        <taxon>Magnoliopsida</taxon>
        <taxon>eudicotyledons</taxon>
        <taxon>Gunneridae</taxon>
        <taxon>Pentapetalae</taxon>
        <taxon>asterids</taxon>
        <taxon>lamiids</taxon>
        <taxon>Solanales</taxon>
        <taxon>Solanaceae</taxon>
        <taxon>Solanoideae</taxon>
        <taxon>Solaneae</taxon>
        <taxon>Solanum</taxon>
    </lineage>
</organism>
<dbReference type="AlphaFoldDB" id="A0AAF0Q774"/>
<feature type="transmembrane region" description="Helical" evidence="3">
    <location>
        <begin position="7"/>
        <end position="34"/>
    </location>
</feature>
<dbReference type="GO" id="GO:0004866">
    <property type="term" value="F:endopeptidase inhibitor activity"/>
    <property type="evidence" value="ECO:0007669"/>
    <property type="project" value="InterPro"/>
</dbReference>